<evidence type="ECO:0000256" key="2">
    <source>
        <dbReference type="ARBA" id="ARBA00022801"/>
    </source>
</evidence>
<proteinExistence type="inferred from homology"/>
<dbReference type="EC" id="3.4.16.4" evidence="4"/>
<dbReference type="PANTHER" id="PTHR30023:SF0">
    <property type="entry name" value="PENICILLIN-SENSITIVE CARBOXYPEPTIDASE A"/>
    <property type="match status" value="1"/>
</dbReference>
<evidence type="ECO:0000256" key="3">
    <source>
        <dbReference type="SAM" id="SignalP"/>
    </source>
</evidence>
<keyword evidence="4" id="KW-0645">Protease</keyword>
<feature type="chain" id="PRO_5039488108" evidence="3">
    <location>
        <begin position="37"/>
        <end position="433"/>
    </location>
</feature>
<accession>A0A852WDJ7</accession>
<comment type="similarity">
    <text evidence="1">Belongs to the peptidase S13 family.</text>
</comment>
<keyword evidence="2 4" id="KW-0378">Hydrolase</keyword>
<gene>
    <name evidence="4" type="ORF">BJ986_001750</name>
</gene>
<evidence type="ECO:0000256" key="1">
    <source>
        <dbReference type="ARBA" id="ARBA00006096"/>
    </source>
</evidence>
<dbReference type="RefSeq" id="WP_179421631.1">
    <property type="nucleotide sequence ID" value="NZ_JACCAB010000001.1"/>
</dbReference>
<dbReference type="AlphaFoldDB" id="A0A852WDJ7"/>
<reference evidence="4 5" key="1">
    <citation type="submission" date="2020-07" db="EMBL/GenBank/DDBJ databases">
        <title>Sequencing the genomes of 1000 actinobacteria strains.</title>
        <authorList>
            <person name="Klenk H.-P."/>
        </authorList>
    </citation>
    <scope>NUCLEOTIDE SEQUENCE [LARGE SCALE GENOMIC DNA]</scope>
    <source>
        <strain evidence="4 5">DSM 23987</strain>
    </source>
</reference>
<dbReference type="Gene3D" id="3.50.80.20">
    <property type="entry name" value="D-Ala-D-Ala carboxypeptidase C, peptidase S13"/>
    <property type="match status" value="1"/>
</dbReference>
<evidence type="ECO:0000313" key="4">
    <source>
        <dbReference type="EMBL" id="NYG07263.1"/>
    </source>
</evidence>
<dbReference type="Gene3D" id="3.40.710.10">
    <property type="entry name" value="DD-peptidase/beta-lactamase superfamily"/>
    <property type="match status" value="2"/>
</dbReference>
<dbReference type="GO" id="GO:0009002">
    <property type="term" value="F:serine-type D-Ala-D-Ala carboxypeptidase activity"/>
    <property type="evidence" value="ECO:0007669"/>
    <property type="project" value="UniProtKB-EC"/>
</dbReference>
<sequence>MTSRPRPVTLRRFTTAVVASTLGLAPAIASSATAQAQVAAAIATVKPAVTPSTSDARVASLLTSRVTTARFGTAFSGAVIDAATGRLVWSKNGSTGLMPASTTKWATATDALRVLGPSRRFDTTVKRGYQADQVILVGSGDPSFSSTQLAALATTTAAVMKAKHQPRIRLYADDTLFAPPSLATGWRSTYIPADTTWVRALIVDGRQVTDTTTDAANLFAARLKAKGLTVTVMGRGRATAANPLIATSSGRTVSQLVSWMMLESDNGYAEALHRLVGIKLGYGNTWAAAKSAQSAQLAREGLTANALYDGSGLSRSDRLTGLQLTRLVTNIFEPANAAPLGTLSSDAGLPVSGMTGTLRASYGRFTASTSKCAVGQVHAKTGTLTDAVALVGWTRGKDGQVKAFAFVINGKPTSVTLMRQNIDMLAATVNGCY</sequence>
<dbReference type="GO" id="GO:0000270">
    <property type="term" value="P:peptidoglycan metabolic process"/>
    <property type="evidence" value="ECO:0007669"/>
    <property type="project" value="TreeGrafter"/>
</dbReference>
<name>A0A852WDJ7_9MICO</name>
<keyword evidence="4" id="KW-0121">Carboxypeptidase</keyword>
<dbReference type="Pfam" id="PF02113">
    <property type="entry name" value="Peptidase_S13"/>
    <property type="match status" value="1"/>
</dbReference>
<dbReference type="Proteomes" id="UP000573599">
    <property type="component" value="Unassembled WGS sequence"/>
</dbReference>
<keyword evidence="3" id="KW-0732">Signal</keyword>
<evidence type="ECO:0000313" key="5">
    <source>
        <dbReference type="Proteomes" id="UP000573599"/>
    </source>
</evidence>
<comment type="caution">
    <text evidence="4">The sequence shown here is derived from an EMBL/GenBank/DDBJ whole genome shotgun (WGS) entry which is preliminary data.</text>
</comment>
<dbReference type="PANTHER" id="PTHR30023">
    <property type="entry name" value="D-ALANYL-D-ALANINE CARBOXYPEPTIDASE"/>
    <property type="match status" value="1"/>
</dbReference>
<dbReference type="SUPFAM" id="SSF56601">
    <property type="entry name" value="beta-lactamase/transpeptidase-like"/>
    <property type="match status" value="1"/>
</dbReference>
<dbReference type="GO" id="GO:0006508">
    <property type="term" value="P:proteolysis"/>
    <property type="evidence" value="ECO:0007669"/>
    <property type="project" value="InterPro"/>
</dbReference>
<dbReference type="InterPro" id="IPR012338">
    <property type="entry name" value="Beta-lactam/transpept-like"/>
</dbReference>
<protein>
    <submittedName>
        <fullName evidence="4">D-alanyl-D-alanine carboxypeptidase/D-alanyl-D-alanine-endopeptidase (Penicillin-binding protein 4)</fullName>
        <ecNumber evidence="4">3.4.16.4</ecNumber>
        <ecNumber evidence="4">3.4.21.-</ecNumber>
    </submittedName>
</protein>
<dbReference type="InterPro" id="IPR000667">
    <property type="entry name" value="Peptidase_S13"/>
</dbReference>
<feature type="signal peptide" evidence="3">
    <location>
        <begin position="1"/>
        <end position="36"/>
    </location>
</feature>
<dbReference type="EC" id="3.4.21.-" evidence="4"/>
<dbReference type="PRINTS" id="PR00922">
    <property type="entry name" value="DADACBPTASE3"/>
</dbReference>
<dbReference type="EMBL" id="JACCAB010000001">
    <property type="protein sequence ID" value="NYG07263.1"/>
    <property type="molecule type" value="Genomic_DNA"/>
</dbReference>
<keyword evidence="5" id="KW-1185">Reference proteome</keyword>
<organism evidence="4 5">
    <name type="scientific">Pedococcus badiiscoriae</name>
    <dbReference type="NCBI Taxonomy" id="642776"/>
    <lineage>
        <taxon>Bacteria</taxon>
        <taxon>Bacillati</taxon>
        <taxon>Actinomycetota</taxon>
        <taxon>Actinomycetes</taxon>
        <taxon>Micrococcales</taxon>
        <taxon>Intrasporangiaceae</taxon>
        <taxon>Pedococcus</taxon>
    </lineage>
</organism>